<organism evidence="3 4">
    <name type="scientific">Microbacterium oxydans</name>
    <dbReference type="NCBI Taxonomy" id="82380"/>
    <lineage>
        <taxon>Bacteria</taxon>
        <taxon>Bacillati</taxon>
        <taxon>Actinomycetota</taxon>
        <taxon>Actinomycetes</taxon>
        <taxon>Micrococcales</taxon>
        <taxon>Microbacteriaceae</taxon>
        <taxon>Microbacterium</taxon>
    </lineage>
</organism>
<feature type="domain" description="Helicase ATP-binding" evidence="1">
    <location>
        <begin position="1206"/>
        <end position="1383"/>
    </location>
</feature>
<dbReference type="Proteomes" id="UP000274841">
    <property type="component" value="Chromosome"/>
</dbReference>
<dbReference type="Pfam" id="PF04851">
    <property type="entry name" value="ResIII"/>
    <property type="match status" value="1"/>
</dbReference>
<dbReference type="InterPro" id="IPR027417">
    <property type="entry name" value="P-loop_NTPase"/>
</dbReference>
<keyword evidence="3" id="KW-0547">Nucleotide-binding</keyword>
<dbReference type="PANTHER" id="PTHR47396">
    <property type="entry name" value="TYPE I RESTRICTION ENZYME ECOKI R PROTEIN"/>
    <property type="match status" value="1"/>
</dbReference>
<proteinExistence type="predicted"/>
<name>A0A3Q9JAV1_9MICO</name>
<evidence type="ECO:0000313" key="4">
    <source>
        <dbReference type="Proteomes" id="UP000274841"/>
    </source>
</evidence>
<dbReference type="PROSITE" id="PS51194">
    <property type="entry name" value="HELICASE_CTER"/>
    <property type="match status" value="1"/>
</dbReference>
<accession>A0A3Q9JAV1</accession>
<keyword evidence="3" id="KW-0067">ATP-binding</keyword>
<dbReference type="GO" id="GO:0016787">
    <property type="term" value="F:hydrolase activity"/>
    <property type="evidence" value="ECO:0007669"/>
    <property type="project" value="UniProtKB-KW"/>
</dbReference>
<evidence type="ECO:0000313" key="3">
    <source>
        <dbReference type="EMBL" id="AZS42349.1"/>
    </source>
</evidence>
<dbReference type="Gene3D" id="3.30.565.10">
    <property type="entry name" value="Histidine kinase-like ATPase, C-terminal domain"/>
    <property type="match status" value="1"/>
</dbReference>
<dbReference type="RefSeq" id="WP_127012846.1">
    <property type="nucleotide sequence ID" value="NZ_CP031422.1"/>
</dbReference>
<dbReference type="PANTHER" id="PTHR47396:SF1">
    <property type="entry name" value="ATP-DEPENDENT HELICASE IRC3-RELATED"/>
    <property type="match status" value="1"/>
</dbReference>
<evidence type="ECO:0000259" key="2">
    <source>
        <dbReference type="PROSITE" id="PS51194"/>
    </source>
</evidence>
<dbReference type="SMART" id="SM00490">
    <property type="entry name" value="HELICc"/>
    <property type="match status" value="1"/>
</dbReference>
<dbReference type="GO" id="GO:0003677">
    <property type="term" value="F:DNA binding"/>
    <property type="evidence" value="ECO:0007669"/>
    <property type="project" value="InterPro"/>
</dbReference>
<reference evidence="3 4" key="1">
    <citation type="submission" date="2018-08" db="EMBL/GenBank/DDBJ databases">
        <title>Microbacterium oxydans strain HG3.</title>
        <authorList>
            <person name="ORTET P."/>
        </authorList>
    </citation>
    <scope>NUCLEOTIDE SEQUENCE [LARGE SCALE GENOMIC DNA]</scope>
    <source>
        <strain evidence="3 4">HG3</strain>
    </source>
</reference>
<dbReference type="KEGG" id="moy:CVS54_03712"/>
<dbReference type="InterPro" id="IPR036890">
    <property type="entry name" value="HATPase_C_sf"/>
</dbReference>
<dbReference type="EC" id="3.6.4.12" evidence="3"/>
<dbReference type="EMBL" id="CP031422">
    <property type="protein sequence ID" value="AZS42349.1"/>
    <property type="molecule type" value="Genomic_DNA"/>
</dbReference>
<dbReference type="SUPFAM" id="SSF52540">
    <property type="entry name" value="P-loop containing nucleoside triphosphate hydrolases"/>
    <property type="match status" value="1"/>
</dbReference>
<dbReference type="GO" id="GO:0005524">
    <property type="term" value="F:ATP binding"/>
    <property type="evidence" value="ECO:0007669"/>
    <property type="project" value="InterPro"/>
</dbReference>
<dbReference type="GO" id="GO:0003678">
    <property type="term" value="F:DNA helicase activity"/>
    <property type="evidence" value="ECO:0007669"/>
    <property type="project" value="UniProtKB-EC"/>
</dbReference>
<dbReference type="SUPFAM" id="SSF55874">
    <property type="entry name" value="ATPase domain of HSP90 chaperone/DNA topoisomerase II/histidine kinase"/>
    <property type="match status" value="1"/>
</dbReference>
<protein>
    <submittedName>
        <fullName evidence="3">DNA repair helicase RadD</fullName>
        <ecNumber evidence="3">3.6.4.12</ecNumber>
    </submittedName>
</protein>
<dbReference type="InterPro" id="IPR006935">
    <property type="entry name" value="Helicase/UvrB_N"/>
</dbReference>
<sequence length="1597" mass="175602">MSKTTEAWTPDAELVREIGEQFESAIAAYSAKPTLITEHANHEESIRTGGYANRTLLELVQNAADAMAGGAQDLGPGRVEIVLDPTTNVLYCANSGRPFSKNGLIAITHAHLSGKRGDEIGRFGLGFKSVLAVTDSPQVLSRSVSFEFNSAKAQSAIKGIGSADRRLPALRTATLLDADRLFDEDPIARNLAEWASTIVRLPGVHDTARIRREMETFTSEFLLFVSAVREVRLTVLGDRGFATSHVSKDLGNGRYKIERPDSTGDEWLVNERMHAPSPAARREVGEAVSRNEIKVSIAIPVKPRRANPEAGDAGTQIGQFWSYFPLQDRTSATAFFNAPWSVNDDRTTLLRNGYNREVLATLAEMFVEILPNVSTAEDPAAQLDYLPARGREATFFGDEVLCALVPPIAAVSKLIPDAYGELKAPADLVPLDLTCEWKGLSAPLRDDSNNGYRAWTESPNTSSNVPHWKCYASTQRFTRLRQLFAVSVDPGKFDEDGRDMKRALEFVPKRGIQSWLREWAEGQDVESAANALKVVMANRGAEEAEKARVIPTTNGLRAFADRSLVFLSKADDLDIEGAVFVVPEFLEYPEMEKMLRSAGFRDLDPVAILTARLAKLTTGATPELQEKFWDAALGVSARDALSAVRANPTAQVLVPTRDGGWLWPQQVLDIDGELPSADGGLLLDRQRCVPALAHDLGVVNAPVRDYSFEDESAADDYRDWVIADLNSRLTPGDRPIERITLYPSQGHSAGPFSALFLLQEAEASEQLREAWTRGLLEFGDAPWDCEDTATGVSYRVKSPVRWAAERAGLLRTSRGFRPITDVVAPSLVEYRDLLPLYDGPRSVVDTLRLPQELGVIPAAVLRDALAVELLPPGFDDALLVRFILDVVPLAYPEGRPPRVPARVGRVLESRPSGTIYVAVDDEQRDYLAQHQRPYLKTSESQAERLATEVGCKRFEDSFAFSIRIDGQQDAERLLDVFTGLRGWPSGDDLSSATLARAESVAKWVTTEDGVETQSLDSYRDGVSLVVVTAFDEKATLRAANEAFDLGLNNADIDRVLKVGLDHHLELIRQDALAASTDIARLEVYFGEDDLREKLPRGLWQGLEAQGLVSKKTSVAELCLSVYGKDTIRELADLFRREGFPDVPTQWAGGAATISWLRKMGFASEFAGQRTQRQDAEFVVPGATILPPLHDYQVRISADLRSTLLEVGEAARRAKAMVELPTGAGKTRVATQTILQLFIDGELHGPVLWIAQSQELCEQAVQTFSEVWRGLCTEQRVDLPLTIGRLWESNDVHEPDTALSVVVATDAKLEVILGSAEYEWLSKAAAVFVDEGHVAGTSTRYTRILSWLGVDGRSFERPLIGLSATPFKGTSVQATDQLAARFGRKKLAAFEENPYQELVAIGVLAKVKHDVLQGAQVRLSDDEAREAMRTNRVSVQVLDRVAADHARMGVLVESIMNLEADRGRSVLVFTPNVLSAQVLAATLRYRGVEAASVSGQTGRQERRDVIKRFKDGEIQVLANCDLLTQGFDAPGVTALYIARPTFSPNAYIQMAGRGLRGPRNGGKDVCLIVDMADNFGSTDINNLLGFREYEELWQEQQS</sequence>
<dbReference type="Gene3D" id="3.40.50.300">
    <property type="entry name" value="P-loop containing nucleotide triphosphate hydrolases"/>
    <property type="match status" value="2"/>
</dbReference>
<keyword evidence="3" id="KW-0378">Hydrolase</keyword>
<dbReference type="InterPro" id="IPR001650">
    <property type="entry name" value="Helicase_C-like"/>
</dbReference>
<keyword evidence="3" id="KW-0347">Helicase</keyword>
<evidence type="ECO:0000259" key="1">
    <source>
        <dbReference type="PROSITE" id="PS51192"/>
    </source>
</evidence>
<dbReference type="SMART" id="SM00487">
    <property type="entry name" value="DEXDc"/>
    <property type="match status" value="1"/>
</dbReference>
<dbReference type="Pfam" id="PF00271">
    <property type="entry name" value="Helicase_C"/>
    <property type="match status" value="1"/>
</dbReference>
<dbReference type="NCBIfam" id="NF047352">
    <property type="entry name" value="P_loop_sacsin"/>
    <property type="match status" value="1"/>
</dbReference>
<dbReference type="GO" id="GO:0005829">
    <property type="term" value="C:cytosol"/>
    <property type="evidence" value="ECO:0007669"/>
    <property type="project" value="TreeGrafter"/>
</dbReference>
<dbReference type="PROSITE" id="PS51192">
    <property type="entry name" value="HELICASE_ATP_BIND_1"/>
    <property type="match status" value="1"/>
</dbReference>
<gene>
    <name evidence="3" type="primary">radD</name>
    <name evidence="3" type="ORF">CVS54_03712</name>
</gene>
<feature type="domain" description="Helicase C-terminal" evidence="2">
    <location>
        <begin position="1449"/>
        <end position="1597"/>
    </location>
</feature>
<dbReference type="InterPro" id="IPR014001">
    <property type="entry name" value="Helicase_ATP-bd"/>
</dbReference>
<dbReference type="InterPro" id="IPR050742">
    <property type="entry name" value="Helicase_Restrict-Modif_Enz"/>
</dbReference>